<dbReference type="EMBL" id="LANO01000074">
    <property type="protein sequence ID" value="KJV50536.1"/>
    <property type="molecule type" value="Genomic_DNA"/>
</dbReference>
<accession>A0A0F3M491</accession>
<organism evidence="1 2">
    <name type="scientific">Orientia tsutsugamushi str. Gilliam</name>
    <dbReference type="NCBI Taxonomy" id="1359184"/>
    <lineage>
        <taxon>Bacteria</taxon>
        <taxon>Pseudomonadati</taxon>
        <taxon>Pseudomonadota</taxon>
        <taxon>Alphaproteobacteria</taxon>
        <taxon>Rickettsiales</taxon>
        <taxon>Rickettsiaceae</taxon>
        <taxon>Rickettsieae</taxon>
        <taxon>Orientia</taxon>
    </lineage>
</organism>
<name>A0A0F3M491_ORITS</name>
<evidence type="ECO:0000313" key="2">
    <source>
        <dbReference type="Proteomes" id="UP000033769"/>
    </source>
</evidence>
<dbReference type="Proteomes" id="UP000033769">
    <property type="component" value="Unassembled WGS sequence"/>
</dbReference>
<sequence length="31" mass="3590">MNCQLYNAIKNNDLAELERLIANPDVDKNEQ</sequence>
<proteinExistence type="predicted"/>
<evidence type="ECO:0000313" key="1">
    <source>
        <dbReference type="EMBL" id="KJV50536.1"/>
    </source>
</evidence>
<dbReference type="AlphaFoldDB" id="A0A0F3M491"/>
<gene>
    <name evidence="1" type="ORF">OTSGILL_2943</name>
</gene>
<dbReference type="PATRIC" id="fig|1359184.3.peg.3104"/>
<protein>
    <submittedName>
        <fullName evidence="1">Uncharacterized protein</fullName>
    </submittedName>
</protein>
<comment type="caution">
    <text evidence="1">The sequence shown here is derived from an EMBL/GenBank/DDBJ whole genome shotgun (WGS) entry which is preliminary data.</text>
</comment>
<reference evidence="1 2" key="1">
    <citation type="submission" date="2015-02" db="EMBL/GenBank/DDBJ databases">
        <title>Genome Sequencing of Rickettsiales.</title>
        <authorList>
            <person name="Daugherty S.C."/>
            <person name="Su Q."/>
            <person name="Abolude K."/>
            <person name="Beier-Sexton M."/>
            <person name="Carlyon J.A."/>
            <person name="Carter R."/>
            <person name="Day N.P."/>
            <person name="Dumler S.J."/>
            <person name="Dyachenko V."/>
            <person name="Godinez A."/>
            <person name="Kurtti T.J."/>
            <person name="Lichay M."/>
            <person name="Mullins K.E."/>
            <person name="Ott S."/>
            <person name="Pappas-Brown V."/>
            <person name="Paris D.H."/>
            <person name="Patel P."/>
            <person name="Richards A.L."/>
            <person name="Sadzewicz L."/>
            <person name="Sears K."/>
            <person name="Seidman D."/>
            <person name="Sengamalay N."/>
            <person name="Stenos J."/>
            <person name="Tallon L.J."/>
            <person name="Vincent G."/>
            <person name="Fraser C.M."/>
            <person name="Munderloh U."/>
            <person name="Dunning-Hotopp J.C."/>
        </authorList>
    </citation>
    <scope>NUCLEOTIDE SEQUENCE [LARGE SCALE GENOMIC DNA]</scope>
    <source>
        <strain evidence="1 2">Gilliam</strain>
    </source>
</reference>